<name>A0ABV5EAX1_9ACTN</name>
<proteinExistence type="predicted"/>
<dbReference type="EMBL" id="JAYMRP010000011">
    <property type="protein sequence ID" value="MFB8774008.1"/>
    <property type="molecule type" value="Genomic_DNA"/>
</dbReference>
<evidence type="ECO:0000313" key="3">
    <source>
        <dbReference type="Proteomes" id="UP001585080"/>
    </source>
</evidence>
<gene>
    <name evidence="2" type="ORF">VSS16_14965</name>
</gene>
<evidence type="ECO:0000313" key="2">
    <source>
        <dbReference type="EMBL" id="MFB8774008.1"/>
    </source>
</evidence>
<keyword evidence="3" id="KW-1185">Reference proteome</keyword>
<reference evidence="2 3" key="1">
    <citation type="submission" date="2024-01" db="EMBL/GenBank/DDBJ databases">
        <title>Genome mining of biosynthetic gene clusters to explore secondary metabolites of Streptomyces sp.</title>
        <authorList>
            <person name="Baig A."/>
            <person name="Ajitkumar Shintre N."/>
            <person name="Kumar H."/>
            <person name="Anbarasu A."/>
            <person name="Ramaiah S."/>
        </authorList>
    </citation>
    <scope>NUCLEOTIDE SEQUENCE [LARGE SCALE GENOMIC DNA]</scope>
    <source>
        <strain evidence="2 3">A57</strain>
    </source>
</reference>
<organism evidence="2 3">
    <name type="scientific">Streptomyces broussonetiae</name>
    <dbReference type="NCBI Taxonomy" id="2686304"/>
    <lineage>
        <taxon>Bacteria</taxon>
        <taxon>Bacillati</taxon>
        <taxon>Actinomycetota</taxon>
        <taxon>Actinomycetes</taxon>
        <taxon>Kitasatosporales</taxon>
        <taxon>Streptomycetaceae</taxon>
        <taxon>Streptomyces</taxon>
    </lineage>
</organism>
<accession>A0ABV5EAX1</accession>
<sequence length="49" mass="5554">MQITDFETERLEEMEQLLEEARQGLAGKQGGPTHRILLKDRDTPGATSR</sequence>
<protein>
    <submittedName>
        <fullName evidence="2">Uncharacterized protein</fullName>
    </submittedName>
</protein>
<dbReference type="Proteomes" id="UP001585080">
    <property type="component" value="Unassembled WGS sequence"/>
</dbReference>
<dbReference type="RefSeq" id="WP_376732779.1">
    <property type="nucleotide sequence ID" value="NZ_JAYMRP010000011.1"/>
</dbReference>
<evidence type="ECO:0000256" key="1">
    <source>
        <dbReference type="SAM" id="MobiDB-lite"/>
    </source>
</evidence>
<comment type="caution">
    <text evidence="2">The sequence shown here is derived from an EMBL/GenBank/DDBJ whole genome shotgun (WGS) entry which is preliminary data.</text>
</comment>
<feature type="region of interest" description="Disordered" evidence="1">
    <location>
        <begin position="24"/>
        <end position="49"/>
    </location>
</feature>